<dbReference type="Pfam" id="PF22673">
    <property type="entry name" value="MCP-like_PDC_1"/>
    <property type="match status" value="1"/>
</dbReference>
<comment type="caution">
    <text evidence="12">The sequence shown here is derived from an EMBL/GenBank/DDBJ whole genome shotgun (WGS) entry which is preliminary data.</text>
</comment>
<dbReference type="InterPro" id="IPR003660">
    <property type="entry name" value="HAMP_dom"/>
</dbReference>
<dbReference type="SMART" id="SM00044">
    <property type="entry name" value="CYCc"/>
    <property type="match status" value="1"/>
</dbReference>
<evidence type="ECO:0000256" key="7">
    <source>
        <dbReference type="RuleBase" id="RU000405"/>
    </source>
</evidence>
<evidence type="ECO:0000256" key="3">
    <source>
        <dbReference type="ARBA" id="ARBA00022741"/>
    </source>
</evidence>
<keyword evidence="13" id="KW-1185">Reference proteome</keyword>
<dbReference type="CDD" id="cd06225">
    <property type="entry name" value="HAMP"/>
    <property type="match status" value="1"/>
</dbReference>
<dbReference type="EMBL" id="JAYGHT010000006">
    <property type="protein sequence ID" value="MEA5518084.1"/>
    <property type="molecule type" value="Genomic_DNA"/>
</dbReference>
<reference evidence="12 13" key="1">
    <citation type="submission" date="2023-12" db="EMBL/GenBank/DDBJ databases">
        <title>Baltic Sea Cyanobacteria.</title>
        <authorList>
            <person name="Delbaje E."/>
            <person name="Fewer D.P."/>
            <person name="Shishido T.K."/>
        </authorList>
    </citation>
    <scope>NUCLEOTIDE SEQUENCE [LARGE SCALE GENOMIC DNA]</scope>
    <source>
        <strain evidence="12 13">CCNP 1315</strain>
    </source>
</reference>
<dbReference type="PROSITE" id="PS00452">
    <property type="entry name" value="GUANYLATE_CYCLASE_1"/>
    <property type="match status" value="1"/>
</dbReference>
<dbReference type="CDD" id="cd12913">
    <property type="entry name" value="PDC1_MCP_like"/>
    <property type="match status" value="1"/>
</dbReference>
<keyword evidence="4 9" id="KW-1133">Transmembrane helix</keyword>
<keyword evidence="5 9" id="KW-0472">Membrane</keyword>
<keyword evidence="8" id="KW-0175">Coiled coil</keyword>
<dbReference type="CDD" id="cd07302">
    <property type="entry name" value="CHD"/>
    <property type="match status" value="1"/>
</dbReference>
<evidence type="ECO:0000313" key="12">
    <source>
        <dbReference type="EMBL" id="MEA5518084.1"/>
    </source>
</evidence>
<dbReference type="SUPFAM" id="SSF103190">
    <property type="entry name" value="Sensory domain-like"/>
    <property type="match status" value="1"/>
</dbReference>
<dbReference type="SMART" id="SM00304">
    <property type="entry name" value="HAMP"/>
    <property type="match status" value="1"/>
</dbReference>
<protein>
    <submittedName>
        <fullName evidence="12">Adenylate/guanylate cyclase domain-containing protein</fullName>
    </submittedName>
</protein>
<sequence>MVVSPSALLQWLKHKAGNVSLRTFLIVPFITQVITTFGLVGYFSYYNAQQAVNDLASQLRNELTARINQQLGSYINTLHSINRLNADAIARGEIDFISGKGVNQFLQQIKIAPYVNSVYCGEEQTGHFIGVSRTSDINFFELTVSNASTDYRMRRYRLDVRADRMYFIREVNPYDPRVRPWYRAAKAEAQATWSEIYLDFTSQVPTITASLPAYSINGNSFVGVCGIDVLLSEELRQFLQKLELGHSGEAFIVERSGKLVSSTTDDPLTGVNGDRLKATKSHDILVKETAQYLQQRYGNLQKIRQPQQLDFELEGKRQFIEVLPFKDSRGLDWLIVLVVPENDFMAEINANNRTTFLLCLVALILTTILGLITARLISFPIYRLSQASQAIAQGDFHQSVQPENIKELRILAQSFNTMTQQLQESFTALAKTNEELENRVEERTSELRLEKENSEQLLLNILPKAIADQLKQGERTIASAMEEVTILFADVVGFTPLSAKVPPIQLVGLLNKLFSSFDYLAEQYKLEKIKTIGDAYMVVGGLPLPQENHAEAIADMALEMQNIMTIFQAETILGDFEECQNLKIRIGINTGSVVAGVIGIKKFIYDLWGDAVNIASRMESSGEPGRIQVTEETYQRLKDKYYFETRGEISVKGRGKMKTYWLIGKKD</sequence>
<feature type="coiled-coil region" evidence="8">
    <location>
        <begin position="419"/>
        <end position="453"/>
    </location>
</feature>
<dbReference type="Pfam" id="PF00672">
    <property type="entry name" value="HAMP"/>
    <property type="match status" value="1"/>
</dbReference>
<dbReference type="InterPro" id="IPR001054">
    <property type="entry name" value="A/G_cyclase"/>
</dbReference>
<dbReference type="Pfam" id="PF00211">
    <property type="entry name" value="Guanylate_cyc"/>
    <property type="match status" value="1"/>
</dbReference>
<dbReference type="PANTHER" id="PTHR11920">
    <property type="entry name" value="GUANYLYL CYCLASE"/>
    <property type="match status" value="1"/>
</dbReference>
<evidence type="ECO:0000256" key="6">
    <source>
        <dbReference type="ARBA" id="ARBA00023239"/>
    </source>
</evidence>
<dbReference type="InterPro" id="IPR050401">
    <property type="entry name" value="Cyclic_nucleotide_synthase"/>
</dbReference>
<evidence type="ECO:0000256" key="4">
    <source>
        <dbReference type="ARBA" id="ARBA00022989"/>
    </source>
</evidence>
<dbReference type="InterPro" id="IPR029787">
    <property type="entry name" value="Nucleotide_cyclase"/>
</dbReference>
<evidence type="ECO:0000259" key="10">
    <source>
        <dbReference type="PROSITE" id="PS50125"/>
    </source>
</evidence>
<evidence type="ECO:0000256" key="8">
    <source>
        <dbReference type="SAM" id="Coils"/>
    </source>
</evidence>
<dbReference type="InterPro" id="IPR029151">
    <property type="entry name" value="Sensor-like_sf"/>
</dbReference>
<organism evidence="12 13">
    <name type="scientific">Limnoraphis robusta CCNP1315</name>
    <dbReference type="NCBI Taxonomy" id="3110306"/>
    <lineage>
        <taxon>Bacteria</taxon>
        <taxon>Bacillati</taxon>
        <taxon>Cyanobacteriota</taxon>
        <taxon>Cyanophyceae</taxon>
        <taxon>Oscillatoriophycideae</taxon>
        <taxon>Oscillatoriales</taxon>
        <taxon>Sirenicapillariaceae</taxon>
        <taxon>Limnoraphis</taxon>
    </lineage>
</organism>
<comment type="similarity">
    <text evidence="7">Belongs to the adenylyl cyclase class-4/guanylyl cyclase family.</text>
</comment>
<keyword evidence="6 7" id="KW-0456">Lyase</keyword>
<dbReference type="RefSeq" id="WP_323274890.1">
    <property type="nucleotide sequence ID" value="NZ_JAYGHT010000006.1"/>
</dbReference>
<dbReference type="Proteomes" id="UP001301728">
    <property type="component" value="Unassembled WGS sequence"/>
</dbReference>
<dbReference type="Gene3D" id="3.30.450.20">
    <property type="entry name" value="PAS domain"/>
    <property type="match status" value="1"/>
</dbReference>
<comment type="subcellular location">
    <subcellularLocation>
        <location evidence="1">Membrane</location>
    </subcellularLocation>
</comment>
<dbReference type="SUPFAM" id="SSF55073">
    <property type="entry name" value="Nucleotide cyclase"/>
    <property type="match status" value="1"/>
</dbReference>
<dbReference type="Gene3D" id="3.30.70.1230">
    <property type="entry name" value="Nucleotide cyclase"/>
    <property type="match status" value="1"/>
</dbReference>
<evidence type="ECO:0000256" key="1">
    <source>
        <dbReference type="ARBA" id="ARBA00004370"/>
    </source>
</evidence>
<keyword evidence="2 9" id="KW-0812">Transmembrane</keyword>
<gene>
    <name evidence="12" type="ORF">VB854_03870</name>
</gene>
<feature type="transmembrane region" description="Helical" evidence="9">
    <location>
        <begin position="21"/>
        <end position="45"/>
    </location>
</feature>
<evidence type="ECO:0000256" key="5">
    <source>
        <dbReference type="ARBA" id="ARBA00023136"/>
    </source>
</evidence>
<dbReference type="PROSITE" id="PS50885">
    <property type="entry name" value="HAMP"/>
    <property type="match status" value="1"/>
</dbReference>
<evidence type="ECO:0000256" key="2">
    <source>
        <dbReference type="ARBA" id="ARBA00022692"/>
    </source>
</evidence>
<accession>A0ABU5TT84</accession>
<evidence type="ECO:0000259" key="11">
    <source>
        <dbReference type="PROSITE" id="PS50885"/>
    </source>
</evidence>
<name>A0ABU5TT84_9CYAN</name>
<dbReference type="PROSITE" id="PS50125">
    <property type="entry name" value="GUANYLATE_CYCLASE_2"/>
    <property type="match status" value="1"/>
</dbReference>
<dbReference type="Gene3D" id="6.10.340.10">
    <property type="match status" value="1"/>
</dbReference>
<feature type="transmembrane region" description="Helical" evidence="9">
    <location>
        <begin position="355"/>
        <end position="377"/>
    </location>
</feature>
<feature type="domain" description="HAMP" evidence="11">
    <location>
        <begin position="375"/>
        <end position="427"/>
    </location>
</feature>
<proteinExistence type="inferred from homology"/>
<evidence type="ECO:0000256" key="9">
    <source>
        <dbReference type="SAM" id="Phobius"/>
    </source>
</evidence>
<evidence type="ECO:0000313" key="13">
    <source>
        <dbReference type="Proteomes" id="UP001301728"/>
    </source>
</evidence>
<feature type="domain" description="Guanylate cyclase" evidence="10">
    <location>
        <begin position="485"/>
        <end position="619"/>
    </location>
</feature>
<dbReference type="PANTHER" id="PTHR11920:SF335">
    <property type="entry name" value="GUANYLATE CYCLASE"/>
    <property type="match status" value="1"/>
</dbReference>
<dbReference type="SUPFAM" id="SSF158472">
    <property type="entry name" value="HAMP domain-like"/>
    <property type="match status" value="1"/>
</dbReference>
<keyword evidence="3" id="KW-0547">Nucleotide-binding</keyword>
<dbReference type="InterPro" id="IPR018297">
    <property type="entry name" value="A/G_cyclase_CS"/>
</dbReference>